<comment type="caution">
    <text evidence="4">The sequence shown here is derived from an EMBL/GenBank/DDBJ whole genome shotgun (WGS) entry which is preliminary data.</text>
</comment>
<evidence type="ECO:0000256" key="2">
    <source>
        <dbReference type="ARBA" id="ARBA00016949"/>
    </source>
</evidence>
<evidence type="ECO:0000259" key="3">
    <source>
        <dbReference type="Pfam" id="PF06110"/>
    </source>
</evidence>
<dbReference type="InterPro" id="IPR045108">
    <property type="entry name" value="TXNDC17-like"/>
</dbReference>
<dbReference type="PANTHER" id="PTHR12452">
    <property type="entry name" value="42-9-9 PROTEIN-RELATED"/>
    <property type="match status" value="1"/>
</dbReference>
<protein>
    <recommendedName>
        <fullName evidence="2">Thioredoxin domain-containing protein 17</fullName>
    </recommendedName>
</protein>
<dbReference type="AlphaFoldDB" id="A0A8J4WVK2"/>
<name>A0A8J4WVK2_9TREM</name>
<evidence type="ECO:0000256" key="1">
    <source>
        <dbReference type="ARBA" id="ARBA00008987"/>
    </source>
</evidence>
<comment type="similarity">
    <text evidence="1">Belongs to the thioredoxin family.</text>
</comment>
<dbReference type="InterPro" id="IPR010357">
    <property type="entry name" value="TXNDC17_dom"/>
</dbReference>
<evidence type="ECO:0000313" key="5">
    <source>
        <dbReference type="Proteomes" id="UP000748531"/>
    </source>
</evidence>
<organism evidence="4 5">
    <name type="scientific">Paragonimus heterotremus</name>
    <dbReference type="NCBI Taxonomy" id="100268"/>
    <lineage>
        <taxon>Eukaryota</taxon>
        <taxon>Metazoa</taxon>
        <taxon>Spiralia</taxon>
        <taxon>Lophotrochozoa</taxon>
        <taxon>Platyhelminthes</taxon>
        <taxon>Trematoda</taxon>
        <taxon>Digenea</taxon>
        <taxon>Plagiorchiida</taxon>
        <taxon>Troglotremata</taxon>
        <taxon>Troglotrematidae</taxon>
        <taxon>Paragonimus</taxon>
    </lineage>
</organism>
<dbReference type="OrthoDB" id="78947at2759"/>
<dbReference type="Pfam" id="PF06110">
    <property type="entry name" value="TXD17-like_Trx"/>
    <property type="match status" value="1"/>
</dbReference>
<dbReference type="CDD" id="cd02952">
    <property type="entry name" value="TRP14_like"/>
    <property type="match status" value="1"/>
</dbReference>
<evidence type="ECO:0000313" key="4">
    <source>
        <dbReference type="EMBL" id="KAF5398602.1"/>
    </source>
</evidence>
<dbReference type="PANTHER" id="PTHR12452:SF0">
    <property type="entry name" value="THIOREDOXIN DOMAIN-CONTAINING PROTEIN 17"/>
    <property type="match status" value="1"/>
</dbReference>
<keyword evidence="5" id="KW-1185">Reference proteome</keyword>
<dbReference type="Gene3D" id="3.40.30.10">
    <property type="entry name" value="Glutaredoxin"/>
    <property type="match status" value="1"/>
</dbReference>
<dbReference type="SUPFAM" id="SSF52833">
    <property type="entry name" value="Thioredoxin-like"/>
    <property type="match status" value="1"/>
</dbReference>
<dbReference type="Proteomes" id="UP000748531">
    <property type="component" value="Unassembled WGS sequence"/>
</dbReference>
<dbReference type="InterPro" id="IPR036249">
    <property type="entry name" value="Thioredoxin-like_sf"/>
</dbReference>
<accession>A0A8J4WVK2</accession>
<dbReference type="GO" id="GO:0047134">
    <property type="term" value="F:protein-disulfide reductase [NAD(P)H] activity"/>
    <property type="evidence" value="ECO:0007669"/>
    <property type="project" value="InterPro"/>
</dbReference>
<feature type="domain" description="Thioredoxin" evidence="3">
    <location>
        <begin position="15"/>
        <end position="128"/>
    </location>
</feature>
<reference evidence="4" key="1">
    <citation type="submission" date="2019-05" db="EMBL/GenBank/DDBJ databases">
        <title>Annotation for the trematode Paragonimus heterotremus.</title>
        <authorList>
            <person name="Choi Y.-J."/>
        </authorList>
    </citation>
    <scope>NUCLEOTIDE SEQUENCE</scope>
    <source>
        <strain evidence="4">LC</strain>
    </source>
</reference>
<sequence length="130" mass="14663">MVAYFDAVNRMVIEDIDTLLNSVELNKNKRVFVLFSGTPKEDGSNWCPDCVQAKPVIEKALNKLPANGVFLTVHVGDRNSWRSPSNVFRTHPKCKISSIPTLIEFDTVKRLSGNEILQQSLIELLFEEDA</sequence>
<proteinExistence type="inferred from homology"/>
<dbReference type="GO" id="GO:0005829">
    <property type="term" value="C:cytosol"/>
    <property type="evidence" value="ECO:0007669"/>
    <property type="project" value="TreeGrafter"/>
</dbReference>
<dbReference type="EMBL" id="LUCH01004834">
    <property type="protein sequence ID" value="KAF5398602.1"/>
    <property type="molecule type" value="Genomic_DNA"/>
</dbReference>
<gene>
    <name evidence="4" type="ORF">PHET_08018</name>
</gene>